<organism evidence="1 2">
    <name type="scientific">Rugosimonospora africana</name>
    <dbReference type="NCBI Taxonomy" id="556532"/>
    <lineage>
        <taxon>Bacteria</taxon>
        <taxon>Bacillati</taxon>
        <taxon>Actinomycetota</taxon>
        <taxon>Actinomycetes</taxon>
        <taxon>Micromonosporales</taxon>
        <taxon>Micromonosporaceae</taxon>
        <taxon>Rugosimonospora</taxon>
    </lineage>
</organism>
<evidence type="ECO:0000313" key="2">
    <source>
        <dbReference type="Proteomes" id="UP000642748"/>
    </source>
</evidence>
<name>A0A8J3VUE9_9ACTN</name>
<gene>
    <name evidence="1" type="ORF">Raf01_70660</name>
</gene>
<reference evidence="1" key="1">
    <citation type="submission" date="2021-01" db="EMBL/GenBank/DDBJ databases">
        <title>Whole genome shotgun sequence of Rugosimonospora africana NBRC 104875.</title>
        <authorList>
            <person name="Komaki H."/>
            <person name="Tamura T."/>
        </authorList>
    </citation>
    <scope>NUCLEOTIDE SEQUENCE</scope>
    <source>
        <strain evidence="1">NBRC 104875</strain>
    </source>
</reference>
<dbReference type="Proteomes" id="UP000642748">
    <property type="component" value="Unassembled WGS sequence"/>
</dbReference>
<dbReference type="AlphaFoldDB" id="A0A8J3VUE9"/>
<evidence type="ECO:0000313" key="1">
    <source>
        <dbReference type="EMBL" id="GIH18894.1"/>
    </source>
</evidence>
<dbReference type="Gene3D" id="2.60.120.260">
    <property type="entry name" value="Galactose-binding domain-like"/>
    <property type="match status" value="1"/>
</dbReference>
<dbReference type="RefSeq" id="WP_203922396.1">
    <property type="nucleotide sequence ID" value="NZ_BONZ01000075.1"/>
</dbReference>
<keyword evidence="2" id="KW-1185">Reference proteome</keyword>
<dbReference type="SUPFAM" id="SSF49785">
    <property type="entry name" value="Galactose-binding domain-like"/>
    <property type="match status" value="1"/>
</dbReference>
<accession>A0A8J3VUE9</accession>
<dbReference type="EMBL" id="BONZ01000075">
    <property type="protein sequence ID" value="GIH18894.1"/>
    <property type="molecule type" value="Genomic_DNA"/>
</dbReference>
<proteinExistence type="predicted"/>
<sequence>MGVGEEHEANWGTLQLKTNQYATGVTIDGISQDQYLASLHLALTAIASTTNVRDGDSAATANDGGVYTFFKGAMNPTFPQYLTFNWASPQQVSAVTYVCDWCLKGVRLQINNAKLDFGQYQIDEVEITP</sequence>
<dbReference type="InterPro" id="IPR008979">
    <property type="entry name" value="Galactose-bd-like_sf"/>
</dbReference>
<protein>
    <submittedName>
        <fullName evidence="1">Uncharacterized protein</fullName>
    </submittedName>
</protein>
<comment type="caution">
    <text evidence="1">The sequence shown here is derived from an EMBL/GenBank/DDBJ whole genome shotgun (WGS) entry which is preliminary data.</text>
</comment>